<dbReference type="GO" id="GO:0004029">
    <property type="term" value="F:aldehyde dehydrogenase (NAD+) activity"/>
    <property type="evidence" value="ECO:0007669"/>
    <property type="project" value="TreeGrafter"/>
</dbReference>
<dbReference type="SMART" id="SM00859">
    <property type="entry name" value="Semialdhyde_dh"/>
    <property type="match status" value="1"/>
</dbReference>
<dbReference type="EMBL" id="KZ110603">
    <property type="protein sequence ID" value="OSX58953.1"/>
    <property type="molecule type" value="Genomic_DNA"/>
</dbReference>
<dbReference type="InterPro" id="IPR016040">
    <property type="entry name" value="NAD(P)-bd_dom"/>
</dbReference>
<dbReference type="AlphaFoldDB" id="A0A1X6MRZ3"/>
<sequence length="347" mass="37320">MSNSFQTSVFFVGATGYIGGAVLTRILQHPDRPRLDITALVRSPEKAKKLEKLGITPVLGSLQDTGRLEDLASKADIVVACADADDLPAAQAILRGMARRKELTRDVPVLIHTSGTGVFSDNAAGMRPTSTIYSDANVEQMASLSPNQLHRSIDLAVLDADSKGMIKAYIVLPSTIWGLASGPLIDAHIANPHSQQIPMLIKASLARAQAGMVGEGKNLWPNVNIDEVADLFGLVFSAVRAGRPIGHGTDGYYIGENGEHMLYDVSRAIGEALVALGKASTDKVTTFSPEELDKYFGGSDYLGTNVRCRAEHSRAIGWKPVKTTRHMLASVKPEIEAILQRPEELKV</sequence>
<evidence type="ECO:0000313" key="3">
    <source>
        <dbReference type="Proteomes" id="UP000194127"/>
    </source>
</evidence>
<dbReference type="Proteomes" id="UP000194127">
    <property type="component" value="Unassembled WGS sequence"/>
</dbReference>
<proteinExistence type="predicted"/>
<keyword evidence="3" id="KW-1185">Reference proteome</keyword>
<dbReference type="GO" id="GO:1901607">
    <property type="term" value="P:alpha-amino acid biosynthetic process"/>
    <property type="evidence" value="ECO:0007669"/>
    <property type="project" value="UniProtKB-ARBA"/>
</dbReference>
<organism evidence="2 3">
    <name type="scientific">Postia placenta MAD-698-R-SB12</name>
    <dbReference type="NCBI Taxonomy" id="670580"/>
    <lineage>
        <taxon>Eukaryota</taxon>
        <taxon>Fungi</taxon>
        <taxon>Dikarya</taxon>
        <taxon>Basidiomycota</taxon>
        <taxon>Agaricomycotina</taxon>
        <taxon>Agaricomycetes</taxon>
        <taxon>Polyporales</taxon>
        <taxon>Adustoporiaceae</taxon>
        <taxon>Rhodonia</taxon>
    </lineage>
</organism>
<dbReference type="RefSeq" id="XP_024335747.1">
    <property type="nucleotide sequence ID" value="XM_024482858.1"/>
</dbReference>
<feature type="domain" description="Semialdehyde dehydrogenase NAD-binding" evidence="1">
    <location>
        <begin position="8"/>
        <end position="111"/>
    </location>
</feature>
<dbReference type="GO" id="GO:0005737">
    <property type="term" value="C:cytoplasm"/>
    <property type="evidence" value="ECO:0007669"/>
    <property type="project" value="TreeGrafter"/>
</dbReference>
<reference evidence="2 3" key="1">
    <citation type="submission" date="2017-04" db="EMBL/GenBank/DDBJ databases">
        <title>Genome Sequence of the Model Brown-Rot Fungus Postia placenta SB12.</title>
        <authorList>
            <consortium name="DOE Joint Genome Institute"/>
            <person name="Gaskell J."/>
            <person name="Kersten P."/>
            <person name="Larrondo L.F."/>
            <person name="Canessa P."/>
            <person name="Martinez D."/>
            <person name="Hibbett D."/>
            <person name="Schmoll M."/>
            <person name="Kubicek C.P."/>
            <person name="Martinez A.T."/>
            <person name="Yadav J."/>
            <person name="Master E."/>
            <person name="Magnuson J.K."/>
            <person name="James T."/>
            <person name="Yaver D."/>
            <person name="Berka R."/>
            <person name="Labutti K."/>
            <person name="Lipzen A."/>
            <person name="Aerts A."/>
            <person name="Barry K."/>
            <person name="Henrissat B."/>
            <person name="Blanchette R."/>
            <person name="Grigoriev I."/>
            <person name="Cullen D."/>
        </authorList>
    </citation>
    <scope>NUCLEOTIDE SEQUENCE [LARGE SCALE GENOMIC DNA]</scope>
    <source>
        <strain evidence="2 3">MAD-698-R-SB12</strain>
    </source>
</reference>
<dbReference type="Pfam" id="PF13460">
    <property type="entry name" value="NAD_binding_10"/>
    <property type="match status" value="1"/>
</dbReference>
<dbReference type="PANTHER" id="PTHR48079:SF6">
    <property type="entry name" value="NAD(P)-BINDING DOMAIN-CONTAINING PROTEIN-RELATED"/>
    <property type="match status" value="1"/>
</dbReference>
<dbReference type="STRING" id="670580.A0A1X6MRZ3"/>
<dbReference type="InterPro" id="IPR000534">
    <property type="entry name" value="Semialdehyde_DH_NAD-bd"/>
</dbReference>
<evidence type="ECO:0000313" key="2">
    <source>
        <dbReference type="EMBL" id="OSX58953.1"/>
    </source>
</evidence>
<accession>A0A1X6MRZ3</accession>
<dbReference type="Gene3D" id="3.40.50.720">
    <property type="entry name" value="NAD(P)-binding Rossmann-like Domain"/>
    <property type="match status" value="1"/>
</dbReference>
<protein>
    <recommendedName>
        <fullName evidence="1">Semialdehyde dehydrogenase NAD-binding domain-containing protein</fullName>
    </recommendedName>
</protein>
<dbReference type="OrthoDB" id="10262413at2759"/>
<dbReference type="InterPro" id="IPR051783">
    <property type="entry name" value="NAD(P)-dependent_oxidoreduct"/>
</dbReference>
<evidence type="ECO:0000259" key="1">
    <source>
        <dbReference type="SMART" id="SM00859"/>
    </source>
</evidence>
<dbReference type="GO" id="GO:0051287">
    <property type="term" value="F:NAD binding"/>
    <property type="evidence" value="ECO:0007669"/>
    <property type="project" value="InterPro"/>
</dbReference>
<name>A0A1X6MRZ3_9APHY</name>
<dbReference type="InterPro" id="IPR036291">
    <property type="entry name" value="NAD(P)-bd_dom_sf"/>
</dbReference>
<dbReference type="GeneID" id="36327807"/>
<dbReference type="SUPFAM" id="SSF51735">
    <property type="entry name" value="NAD(P)-binding Rossmann-fold domains"/>
    <property type="match status" value="1"/>
</dbReference>
<gene>
    <name evidence="2" type="ORF">POSPLADRAFT_1075795</name>
</gene>
<dbReference type="PANTHER" id="PTHR48079">
    <property type="entry name" value="PROTEIN YEEZ"/>
    <property type="match status" value="1"/>
</dbReference>